<reference evidence="1" key="1">
    <citation type="submission" date="2014-11" db="EMBL/GenBank/DDBJ databases">
        <authorList>
            <person name="Amaro Gonzalez C."/>
        </authorList>
    </citation>
    <scope>NUCLEOTIDE SEQUENCE</scope>
</reference>
<proteinExistence type="predicted"/>
<dbReference type="AlphaFoldDB" id="A0A0E9WY44"/>
<dbReference type="EMBL" id="GBXM01014032">
    <property type="protein sequence ID" value="JAH94545.1"/>
    <property type="molecule type" value="Transcribed_RNA"/>
</dbReference>
<accession>A0A0E9WY44</accession>
<organism evidence="1">
    <name type="scientific">Anguilla anguilla</name>
    <name type="common">European freshwater eel</name>
    <name type="synonym">Muraena anguilla</name>
    <dbReference type="NCBI Taxonomy" id="7936"/>
    <lineage>
        <taxon>Eukaryota</taxon>
        <taxon>Metazoa</taxon>
        <taxon>Chordata</taxon>
        <taxon>Craniata</taxon>
        <taxon>Vertebrata</taxon>
        <taxon>Euteleostomi</taxon>
        <taxon>Actinopterygii</taxon>
        <taxon>Neopterygii</taxon>
        <taxon>Teleostei</taxon>
        <taxon>Anguilliformes</taxon>
        <taxon>Anguillidae</taxon>
        <taxon>Anguilla</taxon>
    </lineage>
</organism>
<name>A0A0E9WY44_ANGAN</name>
<sequence>MSATPGKHLGMGGVVPLSLPVSLPSPAQKWPLSLPPMSHSLTSKTVALTFNYNGIAYSTHKIC</sequence>
<evidence type="ECO:0000313" key="1">
    <source>
        <dbReference type="EMBL" id="JAH94545.1"/>
    </source>
</evidence>
<reference evidence="1" key="2">
    <citation type="journal article" date="2015" name="Fish Shellfish Immunol.">
        <title>Early steps in the European eel (Anguilla anguilla)-Vibrio vulnificus interaction in the gills: Role of the RtxA13 toxin.</title>
        <authorList>
            <person name="Callol A."/>
            <person name="Pajuelo D."/>
            <person name="Ebbesson L."/>
            <person name="Teles M."/>
            <person name="MacKenzie S."/>
            <person name="Amaro C."/>
        </authorList>
    </citation>
    <scope>NUCLEOTIDE SEQUENCE</scope>
</reference>
<protein>
    <submittedName>
        <fullName evidence="1">Uncharacterized protein</fullName>
    </submittedName>
</protein>